<keyword evidence="2" id="KW-1185">Reference proteome</keyword>
<dbReference type="AlphaFoldDB" id="A0A3T0D6P5"/>
<proteinExistence type="predicted"/>
<dbReference type="Proteomes" id="UP000282930">
    <property type="component" value="Chromosome"/>
</dbReference>
<dbReference type="EMBL" id="CP034791">
    <property type="protein sequence ID" value="AZT90770.1"/>
    <property type="molecule type" value="Genomic_DNA"/>
</dbReference>
<dbReference type="RefSeq" id="WP_127352161.1">
    <property type="nucleotide sequence ID" value="NZ_CP034791.1"/>
</dbReference>
<organism evidence="1 2">
    <name type="scientific">Caldicellulosiruptor changbaiensis</name>
    <dbReference type="NCBI Taxonomy" id="1222016"/>
    <lineage>
        <taxon>Bacteria</taxon>
        <taxon>Bacillati</taxon>
        <taxon>Bacillota</taxon>
        <taxon>Bacillota incertae sedis</taxon>
        <taxon>Caldicellulosiruptorales</taxon>
        <taxon>Caldicellulosiruptoraceae</taxon>
        <taxon>Caldicellulosiruptor</taxon>
    </lineage>
</organism>
<dbReference type="InterPro" id="IPR039498">
    <property type="entry name" value="NTP_transf_5"/>
</dbReference>
<evidence type="ECO:0000313" key="1">
    <source>
        <dbReference type="EMBL" id="AZT90770.1"/>
    </source>
</evidence>
<evidence type="ECO:0000313" key="2">
    <source>
        <dbReference type="Proteomes" id="UP000282930"/>
    </source>
</evidence>
<sequence length="538" mass="63749">MKVYEVLYNYLINYIKDESLLYKFAESYELDRVLFSKYNIDDEVLNRTTAKIKFQKFINDIIFNEMLNINEICSKIKVLFLKGILLSYDLYKYPEIRKTSDIDILVTCDDLPVLLDHLGKLGYKDEKGLHVSDNLINVYDLKLRGHNHLPSMNKQLIIGNMLVNVPIEVHLKFTCNWDDENEFIKQLINKAEQYKVKGKIFYRLDVNNNFLYLLYHFSKDFILDYYSMLTEGKEPYLRLLLLIDILLFENKYRNKIVWEEILKNAEKLNIVGEVLFALKLISEIFPKGMYQKYIVELQNVYHNSLHNVKEGFRKKVIKELLKYNASKFIFSNKADIIKTAIFKLREGIFLICPYKIRKSCENILFYNLKCCLLNTETYERNEIILNGENISIGVSWDYSFFIIVIKLPSSELEHWYKKDMEIILSFYNYQILKMIDIKIKDVSGEKRIIEGEYNVNQDKILENILDKVQITKNDDSFLLQLKIPWNVILINPKQGNRFLFDIQVNGKVDKNIDKINYLGCWFLAINDPTTMAEVILVK</sequence>
<accession>A0A3T0D6P5</accession>
<gene>
    <name evidence="1" type="ORF">ELD05_09025</name>
</gene>
<dbReference type="Pfam" id="PF14907">
    <property type="entry name" value="NTP_transf_5"/>
    <property type="match status" value="1"/>
</dbReference>
<name>A0A3T0D6P5_9FIRM</name>
<evidence type="ECO:0008006" key="3">
    <source>
        <dbReference type="Google" id="ProtNLM"/>
    </source>
</evidence>
<reference evidence="1 2" key="1">
    <citation type="submission" date="2018-12" db="EMBL/GenBank/DDBJ databases">
        <title>Genome sequence from the cellulolytic species, Caldicellulosiruptor changbaiensis.</title>
        <authorList>
            <person name="Blumer-Schuette S.E."/>
            <person name="Mendoza C."/>
        </authorList>
    </citation>
    <scope>NUCLEOTIDE SEQUENCE [LARGE SCALE GENOMIC DNA]</scope>
    <source>
        <strain evidence="1 2">CBS-Z</strain>
    </source>
</reference>
<protein>
    <recommendedName>
        <fullName evidence="3">Nucleotidyltransferase family protein</fullName>
    </recommendedName>
</protein>
<dbReference type="KEGG" id="ccha:ELD05_09025"/>